<dbReference type="KEGG" id="tsig:D6T69_07955"/>
<feature type="transmembrane region" description="Helical" evidence="1">
    <location>
        <begin position="81"/>
        <end position="101"/>
    </location>
</feature>
<protein>
    <submittedName>
        <fullName evidence="2">Uncharacterized protein</fullName>
    </submittedName>
</protein>
<evidence type="ECO:0000313" key="3">
    <source>
        <dbReference type="Proteomes" id="UP000274593"/>
    </source>
</evidence>
<dbReference type="GO" id="GO:0022904">
    <property type="term" value="P:respiratory electron transport chain"/>
    <property type="evidence" value="ECO:0007669"/>
    <property type="project" value="InterPro"/>
</dbReference>
<keyword evidence="1" id="KW-1133">Transmembrane helix</keyword>
<dbReference type="EMBL" id="CP032548">
    <property type="protein sequence ID" value="AZJ35459.1"/>
    <property type="molecule type" value="Genomic_DNA"/>
</dbReference>
<name>A0A3Q8RMZ3_9FLAO</name>
<dbReference type="GO" id="GO:0016020">
    <property type="term" value="C:membrane"/>
    <property type="evidence" value="ECO:0007669"/>
    <property type="project" value="InterPro"/>
</dbReference>
<keyword evidence="3" id="KW-1185">Reference proteome</keyword>
<keyword evidence="1" id="KW-0812">Transmembrane</keyword>
<reference evidence="2 3" key="1">
    <citation type="submission" date="2018-09" db="EMBL/GenBank/DDBJ databases">
        <title>Insights into the microbiota of Asian seabass (Lates calcarifer) with tenacibaculosis symptoms and description of sp. nov. Tenacibaculum singaporense.</title>
        <authorList>
            <person name="Miyake S."/>
            <person name="Soh M."/>
            <person name="Azman M.N."/>
            <person name="Ngoh S.Y."/>
            <person name="Orban L."/>
        </authorList>
    </citation>
    <scope>NUCLEOTIDE SEQUENCE [LARGE SCALE GENOMIC DNA]</scope>
    <source>
        <strain evidence="2 3">DSM 106434</strain>
    </source>
</reference>
<evidence type="ECO:0000313" key="2">
    <source>
        <dbReference type="EMBL" id="AZJ35459.1"/>
    </source>
</evidence>
<evidence type="ECO:0000256" key="1">
    <source>
        <dbReference type="SAM" id="Phobius"/>
    </source>
</evidence>
<dbReference type="InterPro" id="IPR046659">
    <property type="entry name" value="DUF6768"/>
</dbReference>
<feature type="transmembrane region" description="Helical" evidence="1">
    <location>
        <begin position="46"/>
        <end position="69"/>
    </location>
</feature>
<dbReference type="Gene3D" id="1.20.120.80">
    <property type="entry name" value="Cytochrome c oxidase, subunit III, four-helix bundle"/>
    <property type="match status" value="1"/>
</dbReference>
<gene>
    <name evidence="2" type="ORF">D6T69_07955</name>
</gene>
<dbReference type="AlphaFoldDB" id="A0A3Q8RMZ3"/>
<organism evidence="2 3">
    <name type="scientific">Tenacibaculum singaporense</name>
    <dbReference type="NCBI Taxonomy" id="2358479"/>
    <lineage>
        <taxon>Bacteria</taxon>
        <taxon>Pseudomonadati</taxon>
        <taxon>Bacteroidota</taxon>
        <taxon>Flavobacteriia</taxon>
        <taxon>Flavobacteriales</taxon>
        <taxon>Flavobacteriaceae</taxon>
        <taxon>Tenacibaculum</taxon>
    </lineage>
</organism>
<sequence length="126" mass="14684">MMSKLEDIDALIKETLSKEEAKFYDELEEQNVLEMVGGLFEGKNKWIMYVMNVVTLVFFGLFIYCIVHFFQAEETKELIKWATGTIVFLVGVSMLKIFAWMQMDKKAIIREVKRLELQISSLSSKV</sequence>
<dbReference type="Pfam" id="PF20556">
    <property type="entry name" value="DUF6768"/>
    <property type="match status" value="1"/>
</dbReference>
<proteinExistence type="predicted"/>
<dbReference type="Proteomes" id="UP000274593">
    <property type="component" value="Chromosome"/>
</dbReference>
<accession>A0A3Q8RMZ3</accession>
<dbReference type="InterPro" id="IPR013833">
    <property type="entry name" value="Cyt_c_oxidase_su3_a-hlx"/>
</dbReference>
<dbReference type="GO" id="GO:0004129">
    <property type="term" value="F:cytochrome-c oxidase activity"/>
    <property type="evidence" value="ECO:0007669"/>
    <property type="project" value="InterPro"/>
</dbReference>
<keyword evidence="1" id="KW-0472">Membrane</keyword>